<dbReference type="SUPFAM" id="SSF50729">
    <property type="entry name" value="PH domain-like"/>
    <property type="match status" value="1"/>
</dbReference>
<dbReference type="GO" id="GO:0005737">
    <property type="term" value="C:cytoplasm"/>
    <property type="evidence" value="ECO:0007669"/>
    <property type="project" value="TreeGrafter"/>
</dbReference>
<dbReference type="SMART" id="SM00462">
    <property type="entry name" value="PTB"/>
    <property type="match status" value="1"/>
</dbReference>
<dbReference type="InterPro" id="IPR006020">
    <property type="entry name" value="PTB/PI_dom"/>
</dbReference>
<dbReference type="Gene3D" id="2.30.29.30">
    <property type="entry name" value="Pleckstrin-homology domain (PH domain)/Phosphotyrosine-binding domain (PTB)"/>
    <property type="match status" value="1"/>
</dbReference>
<dbReference type="Gene3D" id="2.30.42.10">
    <property type="match status" value="1"/>
</dbReference>
<dbReference type="GO" id="GO:0005096">
    <property type="term" value="F:GTPase activator activity"/>
    <property type="evidence" value="ECO:0007669"/>
    <property type="project" value="InterPro"/>
</dbReference>
<feature type="compositionally biased region" description="Polar residues" evidence="1">
    <location>
        <begin position="385"/>
        <end position="404"/>
    </location>
</feature>
<dbReference type="AlphaFoldDB" id="A0AAV1JB27"/>
<dbReference type="InterPro" id="IPR001478">
    <property type="entry name" value="PDZ"/>
</dbReference>
<dbReference type="Pfam" id="PF00595">
    <property type="entry name" value="PDZ"/>
    <property type="match status" value="1"/>
</dbReference>
<evidence type="ECO:0000259" key="2">
    <source>
        <dbReference type="PROSITE" id="PS01179"/>
    </source>
</evidence>
<organism evidence="4 5">
    <name type="scientific">Leptosia nina</name>
    <dbReference type="NCBI Taxonomy" id="320188"/>
    <lineage>
        <taxon>Eukaryota</taxon>
        <taxon>Metazoa</taxon>
        <taxon>Ecdysozoa</taxon>
        <taxon>Arthropoda</taxon>
        <taxon>Hexapoda</taxon>
        <taxon>Insecta</taxon>
        <taxon>Pterygota</taxon>
        <taxon>Neoptera</taxon>
        <taxon>Endopterygota</taxon>
        <taxon>Lepidoptera</taxon>
        <taxon>Glossata</taxon>
        <taxon>Ditrysia</taxon>
        <taxon>Papilionoidea</taxon>
        <taxon>Pieridae</taxon>
        <taxon>Pierinae</taxon>
        <taxon>Leptosia</taxon>
    </lineage>
</organism>
<protein>
    <recommendedName>
        <fullName evidence="6">Regulator of G-protein signaling loco</fullName>
    </recommendedName>
</protein>
<dbReference type="GO" id="GO:0005634">
    <property type="term" value="C:nucleus"/>
    <property type="evidence" value="ECO:0007669"/>
    <property type="project" value="TreeGrafter"/>
</dbReference>
<evidence type="ECO:0000313" key="5">
    <source>
        <dbReference type="Proteomes" id="UP001497472"/>
    </source>
</evidence>
<feature type="region of interest" description="Disordered" evidence="1">
    <location>
        <begin position="92"/>
        <end position="136"/>
    </location>
</feature>
<dbReference type="InterPro" id="IPR036034">
    <property type="entry name" value="PDZ_sf"/>
</dbReference>
<proteinExistence type="predicted"/>
<dbReference type="PANTHER" id="PTHR45945">
    <property type="entry name" value="REGULATOR OF G-PROTEIN SIGNALING LOCO"/>
    <property type="match status" value="1"/>
</dbReference>
<comment type="caution">
    <text evidence="4">The sequence shown here is derived from an EMBL/GenBank/DDBJ whole genome shotgun (WGS) entry which is preliminary data.</text>
</comment>
<dbReference type="Proteomes" id="UP001497472">
    <property type="component" value="Unassembled WGS sequence"/>
</dbReference>
<keyword evidence="5" id="KW-1185">Reference proteome</keyword>
<evidence type="ECO:0008006" key="6">
    <source>
        <dbReference type="Google" id="ProtNLM"/>
    </source>
</evidence>
<dbReference type="SUPFAM" id="SSF50156">
    <property type="entry name" value="PDZ domain-like"/>
    <property type="match status" value="1"/>
</dbReference>
<gene>
    <name evidence="4" type="ORF">LNINA_LOCUS5067</name>
</gene>
<sequence length="711" mass="78401">MVPQQQRRRRRRAVLSRNAERRVVVARGSGGFGFTIAGQRPCVVSAVAPGGPAERAGLCTGDALLAVDGASVARSPHANVARMIAAADGPIALSVAPRETPPTDTEDTEPEERARTRRRYPPPRRRPQPAVLHHPGCHAHAASTTTGISEIIQNLSRAQLAPNQVARLECRTVVGYLGTIETPQSTSNSAPENVKTAVRKLRQERRAATPVLLSVLPSSLLLRRPSGQILAQYRRERIVYAGCGSDADRRFFGLVTAAELSESEIEASHSCHVFVVDPRMAEHDVHVSRAREFQISCTRDPVAERCLEFPPSAEYVVGVIRGMYSLPPDDCASPVLQQISKLAIKSDSPAPSDFSRSNRPMFRPLRERRPCRHEEIRMEPDFVANSPQPSNHSEITTTSSNSDSGIGFHNDCRNVADRILVVDFANQQSSQNRFHQELPRPVGLVGCSSFDADGSFLSNTTPVVDGFGGQGRPLNLDDVILNANDLARHVSPRNEDDNYNYNNIYGNIPSTSRGFNGAVYDQVYTENEGHYEFIPSNLEVDELDQAAETFNYVETYEDRSRHPDYHSNESVENVTVISGLSKASMDTVSVYSSRSHEEARPTRRKHLQASLDDMLVLGMRDQPLPEDKDEGKFLHPGAVKCKVRKSIKPLNLLSKTKNMLTGKSDKRPEDEGRRRSLSASAGDVSHSDDALTATASEPDLRDAQVRPYFLP</sequence>
<feature type="region of interest" description="Disordered" evidence="1">
    <location>
        <begin position="655"/>
        <end position="711"/>
    </location>
</feature>
<feature type="region of interest" description="Disordered" evidence="1">
    <location>
        <begin position="382"/>
        <end position="404"/>
    </location>
</feature>
<dbReference type="GO" id="GO:0005886">
    <property type="term" value="C:plasma membrane"/>
    <property type="evidence" value="ECO:0007669"/>
    <property type="project" value="TreeGrafter"/>
</dbReference>
<name>A0AAV1JB27_9NEOP</name>
<evidence type="ECO:0000256" key="1">
    <source>
        <dbReference type="SAM" id="MobiDB-lite"/>
    </source>
</evidence>
<dbReference type="EMBL" id="CAVLEF010000007">
    <property type="protein sequence ID" value="CAK1545409.1"/>
    <property type="molecule type" value="Genomic_DNA"/>
</dbReference>
<dbReference type="InterPro" id="IPR046995">
    <property type="entry name" value="RGS10/12/14-like"/>
</dbReference>
<feature type="compositionally biased region" description="Basic residues" evidence="1">
    <location>
        <begin position="115"/>
        <end position="127"/>
    </location>
</feature>
<feature type="domain" description="PID" evidence="2">
    <location>
        <begin position="174"/>
        <end position="274"/>
    </location>
</feature>
<dbReference type="GO" id="GO:0008277">
    <property type="term" value="P:regulation of G protein-coupled receptor signaling pathway"/>
    <property type="evidence" value="ECO:0007669"/>
    <property type="project" value="TreeGrafter"/>
</dbReference>
<feature type="compositionally biased region" description="Basic and acidic residues" evidence="1">
    <location>
        <begin position="663"/>
        <end position="674"/>
    </location>
</feature>
<accession>A0AAV1JB27</accession>
<dbReference type="PROSITE" id="PS01179">
    <property type="entry name" value="PID"/>
    <property type="match status" value="1"/>
</dbReference>
<evidence type="ECO:0000313" key="4">
    <source>
        <dbReference type="EMBL" id="CAK1545409.1"/>
    </source>
</evidence>
<dbReference type="SMART" id="SM00228">
    <property type="entry name" value="PDZ"/>
    <property type="match status" value="1"/>
</dbReference>
<dbReference type="InterPro" id="IPR011993">
    <property type="entry name" value="PH-like_dom_sf"/>
</dbReference>
<dbReference type="PANTHER" id="PTHR45945:SF3">
    <property type="entry name" value="REGULATOR OF G-PROTEIN SIGNALING LOCO"/>
    <property type="match status" value="1"/>
</dbReference>
<dbReference type="PROSITE" id="PS50106">
    <property type="entry name" value="PDZ"/>
    <property type="match status" value="1"/>
</dbReference>
<feature type="domain" description="PDZ" evidence="3">
    <location>
        <begin position="22"/>
        <end position="99"/>
    </location>
</feature>
<reference evidence="4 5" key="1">
    <citation type="submission" date="2023-11" db="EMBL/GenBank/DDBJ databases">
        <authorList>
            <person name="Okamura Y."/>
        </authorList>
    </citation>
    <scope>NUCLEOTIDE SEQUENCE [LARGE SCALE GENOMIC DNA]</scope>
</reference>
<evidence type="ECO:0000259" key="3">
    <source>
        <dbReference type="PROSITE" id="PS50106"/>
    </source>
</evidence>